<dbReference type="EMBL" id="VZRA01000001">
    <property type="protein sequence ID" value="KAB0672199.1"/>
    <property type="molecule type" value="Genomic_DNA"/>
</dbReference>
<keyword evidence="2" id="KW-1133">Transmembrane helix</keyword>
<sequence>MEIFGGFMVMMSIIGFFLAIIWLIMPFVVFAIKGKQDRTLEVMERIEKRLSEVENRLAALHQPDRPAAVETIPHVTDTAAPGQDRPDDAPAPPPLA</sequence>
<organism evidence="3 4">
    <name type="scientific">Oryzomonas sagensis</name>
    <dbReference type="NCBI Taxonomy" id="2603857"/>
    <lineage>
        <taxon>Bacteria</taxon>
        <taxon>Pseudomonadati</taxon>
        <taxon>Thermodesulfobacteriota</taxon>
        <taxon>Desulfuromonadia</taxon>
        <taxon>Geobacterales</taxon>
        <taxon>Geobacteraceae</taxon>
        <taxon>Oryzomonas</taxon>
    </lineage>
</organism>
<comment type="caution">
    <text evidence="3">The sequence shown here is derived from an EMBL/GenBank/DDBJ whole genome shotgun (WGS) entry which is preliminary data.</text>
</comment>
<reference evidence="3 4" key="1">
    <citation type="journal article" date="2020" name="Microorganisms">
        <title>Description of Three Novel Members in the Family Geobacteraceae, Oryzomonas japonicum gen. nov., sp. nov., Oryzomonas sagensis sp. nov., and Oryzomonas ruber sp. nov.</title>
        <authorList>
            <person name="Xu Z."/>
            <person name="Masuda Y."/>
            <person name="Hayakawa C."/>
            <person name="Ushijima N."/>
            <person name="Kawano K."/>
            <person name="Shiratori Y."/>
            <person name="Senoo K."/>
            <person name="Itoh H."/>
        </authorList>
    </citation>
    <scope>NUCLEOTIDE SEQUENCE [LARGE SCALE GENOMIC DNA]</scope>
    <source>
        <strain evidence="3 4">Red100</strain>
    </source>
</reference>
<evidence type="ECO:0000256" key="1">
    <source>
        <dbReference type="SAM" id="MobiDB-lite"/>
    </source>
</evidence>
<keyword evidence="2" id="KW-0472">Membrane</keyword>
<dbReference type="Proteomes" id="UP000798046">
    <property type="component" value="Unassembled WGS sequence"/>
</dbReference>
<feature type="region of interest" description="Disordered" evidence="1">
    <location>
        <begin position="70"/>
        <end position="96"/>
    </location>
</feature>
<keyword evidence="2" id="KW-0812">Transmembrane</keyword>
<evidence type="ECO:0000313" key="3">
    <source>
        <dbReference type="EMBL" id="KAB0672199.1"/>
    </source>
</evidence>
<feature type="transmembrane region" description="Helical" evidence="2">
    <location>
        <begin position="6"/>
        <end position="32"/>
    </location>
</feature>
<evidence type="ECO:0000313" key="4">
    <source>
        <dbReference type="Proteomes" id="UP000798046"/>
    </source>
</evidence>
<keyword evidence="4" id="KW-1185">Reference proteome</keyword>
<dbReference type="RefSeq" id="WP_151155995.1">
    <property type="nucleotide sequence ID" value="NZ_VZRA01000001.1"/>
</dbReference>
<protein>
    <submittedName>
        <fullName evidence="3">Uncharacterized protein</fullName>
    </submittedName>
</protein>
<gene>
    <name evidence="3" type="ORF">F6V30_06440</name>
</gene>
<name>A0ABQ6TT54_9BACT</name>
<accession>A0ABQ6TT54</accession>
<proteinExistence type="predicted"/>
<evidence type="ECO:0000256" key="2">
    <source>
        <dbReference type="SAM" id="Phobius"/>
    </source>
</evidence>